<sequence length="225" mass="25976">MIKYAIIDDEPIAHNIIEEFSKQITGLHKVGNCYDAFQAIDLLQKEKVDLLFLDINMPKISGFEMLKAIKNPPKIILTTAYKEFALEGYEFQVSDYLLKPFSFPRFLKAVNTILAFKDDKSIANPYSEDYINIKVDKKQHRVKLSDIQFIEAKGNYCKVVTEIGKLLTLRGISNFQSELPKQFLRVHNSFIVNRDFITATEGSRIFINEKVIPLGRTYKKLFGRL</sequence>
<dbReference type="Gene3D" id="3.40.50.2300">
    <property type="match status" value="1"/>
</dbReference>
<evidence type="ECO:0000313" key="4">
    <source>
        <dbReference type="EMBL" id="TMM51523.1"/>
    </source>
</evidence>
<protein>
    <submittedName>
        <fullName evidence="4">Response regulator transcription factor</fullName>
    </submittedName>
</protein>
<dbReference type="AlphaFoldDB" id="A0A5S3PCE1"/>
<organism evidence="4 5">
    <name type="scientific">Maribacter algarum</name>
    <name type="common">ex Zhang et al. 2020</name>
    <dbReference type="NCBI Taxonomy" id="2578118"/>
    <lineage>
        <taxon>Bacteria</taxon>
        <taxon>Pseudomonadati</taxon>
        <taxon>Bacteroidota</taxon>
        <taxon>Flavobacteriia</taxon>
        <taxon>Flavobacteriales</taxon>
        <taxon>Flavobacteriaceae</taxon>
        <taxon>Maribacter</taxon>
    </lineage>
</organism>
<dbReference type="Pfam" id="PF04397">
    <property type="entry name" value="LytTR"/>
    <property type="match status" value="1"/>
</dbReference>
<dbReference type="GO" id="GO:0000156">
    <property type="term" value="F:phosphorelay response regulator activity"/>
    <property type="evidence" value="ECO:0007669"/>
    <property type="project" value="InterPro"/>
</dbReference>
<dbReference type="InterPro" id="IPR007492">
    <property type="entry name" value="LytTR_DNA-bd_dom"/>
</dbReference>
<feature type="domain" description="Response regulatory" evidence="2">
    <location>
        <begin position="3"/>
        <end position="114"/>
    </location>
</feature>
<name>A0A5S3PCE1_9FLAO</name>
<dbReference type="PANTHER" id="PTHR37299">
    <property type="entry name" value="TRANSCRIPTIONAL REGULATOR-RELATED"/>
    <property type="match status" value="1"/>
</dbReference>
<dbReference type="PANTHER" id="PTHR37299:SF1">
    <property type="entry name" value="STAGE 0 SPORULATION PROTEIN A HOMOLOG"/>
    <property type="match status" value="1"/>
</dbReference>
<dbReference type="EMBL" id="VATY01000008">
    <property type="protein sequence ID" value="TMM51523.1"/>
    <property type="molecule type" value="Genomic_DNA"/>
</dbReference>
<dbReference type="SMART" id="SM00448">
    <property type="entry name" value="REC"/>
    <property type="match status" value="1"/>
</dbReference>
<reference evidence="4 5" key="1">
    <citation type="submission" date="2019-05" db="EMBL/GenBank/DDBJ databases">
        <authorList>
            <person name="Zhang J.-Y."/>
            <person name="Feg X."/>
            <person name="Du Z.-J."/>
        </authorList>
    </citation>
    <scope>NUCLEOTIDE SEQUENCE [LARGE SCALE GENOMIC DNA]</scope>
    <source>
        <strain evidence="4 5">RZ26</strain>
    </source>
</reference>
<dbReference type="SUPFAM" id="SSF52172">
    <property type="entry name" value="CheY-like"/>
    <property type="match status" value="1"/>
</dbReference>
<dbReference type="Proteomes" id="UP000310314">
    <property type="component" value="Unassembled WGS sequence"/>
</dbReference>
<feature type="domain" description="HTH LytTR-type" evidence="3">
    <location>
        <begin position="131"/>
        <end position="195"/>
    </location>
</feature>
<dbReference type="Pfam" id="PF00072">
    <property type="entry name" value="Response_reg"/>
    <property type="match status" value="1"/>
</dbReference>
<evidence type="ECO:0000313" key="5">
    <source>
        <dbReference type="Proteomes" id="UP000310314"/>
    </source>
</evidence>
<evidence type="ECO:0000259" key="3">
    <source>
        <dbReference type="PROSITE" id="PS50930"/>
    </source>
</evidence>
<dbReference type="PROSITE" id="PS50110">
    <property type="entry name" value="RESPONSE_REGULATORY"/>
    <property type="match status" value="1"/>
</dbReference>
<gene>
    <name evidence="4" type="ORF">FEE95_21790</name>
</gene>
<dbReference type="GO" id="GO:0003677">
    <property type="term" value="F:DNA binding"/>
    <property type="evidence" value="ECO:0007669"/>
    <property type="project" value="InterPro"/>
</dbReference>
<comment type="caution">
    <text evidence="4">The sequence shown here is derived from an EMBL/GenBank/DDBJ whole genome shotgun (WGS) entry which is preliminary data.</text>
</comment>
<dbReference type="InterPro" id="IPR046947">
    <property type="entry name" value="LytR-like"/>
</dbReference>
<keyword evidence="5" id="KW-1185">Reference proteome</keyword>
<dbReference type="OrthoDB" id="2168082at2"/>
<dbReference type="RefSeq" id="WP_138660170.1">
    <property type="nucleotide sequence ID" value="NZ_VATY01000008.1"/>
</dbReference>
<accession>A0A5S3PCE1</accession>
<dbReference type="InterPro" id="IPR001789">
    <property type="entry name" value="Sig_transdc_resp-reg_receiver"/>
</dbReference>
<evidence type="ECO:0000256" key="1">
    <source>
        <dbReference type="PROSITE-ProRule" id="PRU00169"/>
    </source>
</evidence>
<proteinExistence type="predicted"/>
<keyword evidence="1" id="KW-0597">Phosphoprotein</keyword>
<dbReference type="Gene3D" id="2.40.50.1020">
    <property type="entry name" value="LytTr DNA-binding domain"/>
    <property type="match status" value="1"/>
</dbReference>
<feature type="modified residue" description="4-aspartylphosphate" evidence="1">
    <location>
        <position position="54"/>
    </location>
</feature>
<dbReference type="PROSITE" id="PS50930">
    <property type="entry name" value="HTH_LYTTR"/>
    <property type="match status" value="1"/>
</dbReference>
<evidence type="ECO:0000259" key="2">
    <source>
        <dbReference type="PROSITE" id="PS50110"/>
    </source>
</evidence>
<dbReference type="InterPro" id="IPR011006">
    <property type="entry name" value="CheY-like_superfamily"/>
</dbReference>
<dbReference type="SMART" id="SM00850">
    <property type="entry name" value="LytTR"/>
    <property type="match status" value="1"/>
</dbReference>